<accession>A0ABR0ETI8</accession>
<dbReference type="EMBL" id="JAXOVC010000003">
    <property type="protein sequence ID" value="KAK4504411.1"/>
    <property type="molecule type" value="Genomic_DNA"/>
</dbReference>
<evidence type="ECO:0000313" key="2">
    <source>
        <dbReference type="Proteomes" id="UP001305779"/>
    </source>
</evidence>
<sequence length="59" mass="6298">MTNGSSRTGIGLPQSSQFAVSVRNIVTPYFGIFAANKSASAPAIEDMTGCVQMKRRMSE</sequence>
<dbReference type="Proteomes" id="UP001305779">
    <property type="component" value="Unassembled WGS sequence"/>
</dbReference>
<name>A0ABR0ETI8_ZASCE</name>
<comment type="caution">
    <text evidence="1">The sequence shown here is derived from an EMBL/GenBank/DDBJ whole genome shotgun (WGS) entry which is preliminary data.</text>
</comment>
<keyword evidence="2" id="KW-1185">Reference proteome</keyword>
<organism evidence="1 2">
    <name type="scientific">Zasmidium cellare</name>
    <name type="common">Wine cellar mold</name>
    <name type="synonym">Racodium cellare</name>
    <dbReference type="NCBI Taxonomy" id="395010"/>
    <lineage>
        <taxon>Eukaryota</taxon>
        <taxon>Fungi</taxon>
        <taxon>Dikarya</taxon>
        <taxon>Ascomycota</taxon>
        <taxon>Pezizomycotina</taxon>
        <taxon>Dothideomycetes</taxon>
        <taxon>Dothideomycetidae</taxon>
        <taxon>Mycosphaerellales</taxon>
        <taxon>Mycosphaerellaceae</taxon>
        <taxon>Zasmidium</taxon>
    </lineage>
</organism>
<evidence type="ECO:0000313" key="1">
    <source>
        <dbReference type="EMBL" id="KAK4504411.1"/>
    </source>
</evidence>
<proteinExistence type="predicted"/>
<gene>
    <name evidence="1" type="ORF">PRZ48_005327</name>
</gene>
<reference evidence="1 2" key="1">
    <citation type="journal article" date="2023" name="G3 (Bethesda)">
        <title>A chromosome-level genome assembly of Zasmidium syzygii isolated from banana leaves.</title>
        <authorList>
            <person name="van Westerhoven A.C."/>
            <person name="Mehrabi R."/>
            <person name="Talebi R."/>
            <person name="Steentjes M.B.F."/>
            <person name="Corcolon B."/>
            <person name="Chong P.A."/>
            <person name="Kema G.H.J."/>
            <person name="Seidl M.F."/>
        </authorList>
    </citation>
    <scope>NUCLEOTIDE SEQUENCE [LARGE SCALE GENOMIC DNA]</scope>
    <source>
        <strain evidence="1 2">P124</strain>
    </source>
</reference>
<protein>
    <submittedName>
        <fullName evidence="1">Uncharacterized protein</fullName>
    </submittedName>
</protein>